<dbReference type="GO" id="GO:0005737">
    <property type="term" value="C:cytoplasm"/>
    <property type="evidence" value="ECO:0007669"/>
    <property type="project" value="UniProtKB-ARBA"/>
</dbReference>
<dbReference type="Proteomes" id="UP000034507">
    <property type="component" value="Unassembled WGS sequence"/>
</dbReference>
<organism evidence="11 12">
    <name type="scientific">candidate division WWE3 bacterium GW2011_GWC1_41_7</name>
    <dbReference type="NCBI Taxonomy" id="1619119"/>
    <lineage>
        <taxon>Bacteria</taxon>
        <taxon>Katanobacteria</taxon>
    </lineage>
</organism>
<evidence type="ECO:0000256" key="8">
    <source>
        <dbReference type="PROSITE-ProRule" id="PRU00268"/>
    </source>
</evidence>
<evidence type="ECO:0000256" key="4">
    <source>
        <dbReference type="ARBA" id="ARBA00022980"/>
    </source>
</evidence>
<dbReference type="SUPFAM" id="SSF54768">
    <property type="entry name" value="dsRNA-binding domain-like"/>
    <property type="match status" value="1"/>
</dbReference>
<dbReference type="Pfam" id="PF00333">
    <property type="entry name" value="Ribosomal_S5"/>
    <property type="match status" value="1"/>
</dbReference>
<evidence type="ECO:0000256" key="1">
    <source>
        <dbReference type="ARBA" id="ARBA00008945"/>
    </source>
</evidence>
<evidence type="ECO:0000313" key="12">
    <source>
        <dbReference type="Proteomes" id="UP000034507"/>
    </source>
</evidence>
<reference evidence="11 12" key="1">
    <citation type="journal article" date="2015" name="Nature">
        <title>rRNA introns, odd ribosomes, and small enigmatic genomes across a large radiation of phyla.</title>
        <authorList>
            <person name="Brown C.T."/>
            <person name="Hug L.A."/>
            <person name="Thomas B.C."/>
            <person name="Sharon I."/>
            <person name="Castelle C.J."/>
            <person name="Singh A."/>
            <person name="Wilkins M.J."/>
            <person name="Williams K.H."/>
            <person name="Banfield J.F."/>
        </authorList>
    </citation>
    <scope>NUCLEOTIDE SEQUENCE [LARGE SCALE GENOMIC DNA]</scope>
</reference>
<dbReference type="InterPro" id="IPR000851">
    <property type="entry name" value="Ribosomal_uS5"/>
</dbReference>
<proteinExistence type="inferred from homology"/>
<keyword evidence="2" id="KW-0699">rRNA-binding</keyword>
<dbReference type="GO" id="GO:0019843">
    <property type="term" value="F:rRNA binding"/>
    <property type="evidence" value="ECO:0007669"/>
    <property type="project" value="UniProtKB-KW"/>
</dbReference>
<dbReference type="Gene3D" id="3.30.230.10">
    <property type="match status" value="1"/>
</dbReference>
<evidence type="ECO:0000256" key="3">
    <source>
        <dbReference type="ARBA" id="ARBA00022884"/>
    </source>
</evidence>
<name>A0A0G0X949_UNCKA</name>
<comment type="similarity">
    <text evidence="1 9">Belongs to the universal ribosomal protein uS5 family.</text>
</comment>
<evidence type="ECO:0000256" key="7">
    <source>
        <dbReference type="ARBA" id="ARBA00035519"/>
    </source>
</evidence>
<dbReference type="GO" id="GO:0015935">
    <property type="term" value="C:small ribosomal subunit"/>
    <property type="evidence" value="ECO:0007669"/>
    <property type="project" value="InterPro"/>
</dbReference>
<protein>
    <recommendedName>
        <fullName evidence="6">Small ribosomal subunit protein uS5</fullName>
    </recommendedName>
    <alternativeName>
        <fullName evidence="7">30S ribosomal protein S5</fullName>
    </alternativeName>
</protein>
<dbReference type="Gene3D" id="3.30.160.20">
    <property type="match status" value="1"/>
</dbReference>
<gene>
    <name evidence="11" type="primary">rpsE</name>
    <name evidence="11" type="ORF">UU77_C0002G0026</name>
</gene>
<dbReference type="InterPro" id="IPR014721">
    <property type="entry name" value="Ribsml_uS5_D2-typ_fold_subgr"/>
</dbReference>
<dbReference type="InterPro" id="IPR020568">
    <property type="entry name" value="Ribosomal_Su5_D2-typ_SF"/>
</dbReference>
<keyword evidence="3" id="KW-0694">RNA-binding</keyword>
<dbReference type="FunFam" id="3.30.230.10:FF:000002">
    <property type="entry name" value="30S ribosomal protein S5"/>
    <property type="match status" value="1"/>
</dbReference>
<dbReference type="PANTHER" id="PTHR48277">
    <property type="entry name" value="MITOCHONDRIAL RIBOSOMAL PROTEIN S5"/>
    <property type="match status" value="1"/>
</dbReference>
<evidence type="ECO:0000256" key="6">
    <source>
        <dbReference type="ARBA" id="ARBA00035255"/>
    </source>
</evidence>
<dbReference type="SUPFAM" id="SSF54211">
    <property type="entry name" value="Ribosomal protein S5 domain 2-like"/>
    <property type="match status" value="1"/>
</dbReference>
<dbReference type="InterPro" id="IPR013810">
    <property type="entry name" value="Ribosomal_uS5_N"/>
</dbReference>
<evidence type="ECO:0000313" key="11">
    <source>
        <dbReference type="EMBL" id="KKS21475.1"/>
    </source>
</evidence>
<evidence type="ECO:0000256" key="9">
    <source>
        <dbReference type="RuleBase" id="RU003823"/>
    </source>
</evidence>
<dbReference type="GO" id="GO:0006412">
    <property type="term" value="P:translation"/>
    <property type="evidence" value="ECO:0007669"/>
    <property type="project" value="InterPro"/>
</dbReference>
<accession>A0A0G0X949</accession>
<dbReference type="NCBIfam" id="TIGR01021">
    <property type="entry name" value="rpsE_bact"/>
    <property type="match status" value="1"/>
</dbReference>
<evidence type="ECO:0000256" key="5">
    <source>
        <dbReference type="ARBA" id="ARBA00023274"/>
    </source>
</evidence>
<comment type="caution">
    <text evidence="11">The sequence shown here is derived from an EMBL/GenBank/DDBJ whole genome shotgun (WGS) entry which is preliminary data.</text>
</comment>
<dbReference type="Pfam" id="PF03719">
    <property type="entry name" value="Ribosomal_S5_C"/>
    <property type="match status" value="1"/>
</dbReference>
<dbReference type="InterPro" id="IPR005324">
    <property type="entry name" value="Ribosomal_uS5_C"/>
</dbReference>
<dbReference type="InterPro" id="IPR005712">
    <property type="entry name" value="Ribosomal_uS5_bac-type"/>
</dbReference>
<dbReference type="GO" id="GO:0003735">
    <property type="term" value="F:structural constituent of ribosome"/>
    <property type="evidence" value="ECO:0007669"/>
    <property type="project" value="UniProtKB-UniRule"/>
</dbReference>
<dbReference type="EMBL" id="LCBX01000002">
    <property type="protein sequence ID" value="KKS21475.1"/>
    <property type="molecule type" value="Genomic_DNA"/>
</dbReference>
<dbReference type="PROSITE" id="PS50881">
    <property type="entry name" value="S5_DSRBD"/>
    <property type="match status" value="1"/>
</dbReference>
<keyword evidence="5 8" id="KW-0687">Ribonucleoprotein</keyword>
<keyword evidence="4 8" id="KW-0689">Ribosomal protein</keyword>
<evidence type="ECO:0000256" key="2">
    <source>
        <dbReference type="ARBA" id="ARBA00022730"/>
    </source>
</evidence>
<evidence type="ECO:0000259" key="10">
    <source>
        <dbReference type="PROSITE" id="PS50881"/>
    </source>
</evidence>
<sequence>MAERQERYSAPKEYEEKVIQIKRVSKKTRGGNKIGFTALVVLGNKNGKVGTGLGKARDVSSAVQKAVQNAKKNMIDIKLKGSTIAHEVEDKFGSSIVFLKPAPEGSGIIAGGSVRNVVELAGIKDISAKILGSNNKLGNVKCTIKALSKLKG</sequence>
<dbReference type="AlphaFoldDB" id="A0A0G0X949"/>
<dbReference type="PANTHER" id="PTHR48277:SF1">
    <property type="entry name" value="MITOCHONDRIAL RIBOSOMAL PROTEIN S5"/>
    <property type="match status" value="1"/>
</dbReference>
<feature type="domain" description="S5 DRBM" evidence="10">
    <location>
        <begin position="14"/>
        <end position="77"/>
    </location>
</feature>